<dbReference type="WormBase" id="SRAE_2000516700">
    <property type="protein sequence ID" value="SRP03614"/>
    <property type="gene ID" value="WBGene00265422"/>
</dbReference>
<evidence type="ECO:0000313" key="3">
    <source>
        <dbReference type="Proteomes" id="UP000035682"/>
    </source>
</evidence>
<dbReference type="GeneID" id="36382915"/>
<dbReference type="EMBL" id="LN609529">
    <property type="protein sequence ID" value="CEF70537.1"/>
    <property type="molecule type" value="Genomic_DNA"/>
</dbReference>
<evidence type="ECO:0000313" key="5">
    <source>
        <dbReference type="WormBase" id="SRAE_2000516700"/>
    </source>
</evidence>
<evidence type="ECO:0000256" key="1">
    <source>
        <dbReference type="SAM" id="SignalP"/>
    </source>
</evidence>
<name>A0A090N0E3_STRRB</name>
<evidence type="ECO:0000313" key="4">
    <source>
        <dbReference type="WBParaSite" id="SRAE_2000516700.1"/>
    </source>
</evidence>
<dbReference type="AlphaFoldDB" id="A0A090N0E3"/>
<proteinExistence type="predicted"/>
<dbReference type="WBParaSite" id="SRAE_2000516700.1">
    <property type="protein sequence ID" value="SRAE_2000516700.1"/>
    <property type="gene ID" value="WBGene00265422"/>
</dbReference>
<dbReference type="RefSeq" id="XP_024509734.1">
    <property type="nucleotide sequence ID" value="XM_024644145.1"/>
</dbReference>
<gene>
    <name evidence="2 4 5" type="ORF">SRAE_2000516700</name>
</gene>
<feature type="signal peptide" evidence="1">
    <location>
        <begin position="1"/>
        <end position="19"/>
    </location>
</feature>
<reference evidence="2 3" key="1">
    <citation type="submission" date="2014-09" db="EMBL/GenBank/DDBJ databases">
        <authorList>
            <person name="Martin A.A."/>
        </authorList>
    </citation>
    <scope>NUCLEOTIDE SEQUENCE</scope>
    <source>
        <strain evidence="3">ED321</strain>
        <strain evidence="2">ED321 Heterogonic</strain>
    </source>
</reference>
<accession>A0A090N0E3</accession>
<keyword evidence="3" id="KW-1185">Reference proteome</keyword>
<evidence type="ECO:0000313" key="2">
    <source>
        <dbReference type="EMBL" id="CEF70537.1"/>
    </source>
</evidence>
<sequence length="224" mass="25344">MIDHLIFFGSLLLLRTISPFPLSDNINIVDSNEKIEFESKDENVLSVDFGKNNTIQDVEKKLDIIQENIEKSLHDDGDTIDVEVEHDIINDIIIEPTSILSHFPNDENDMTTNSSSNLINVTLEDDGISQLSNDDESLSNDIFSGANLTNNIKTSIVQTTSKNNIHKTIEKSLINNKDKSWWTRFMAGIRCALKDCSKLHEILGLDEEKNVRGIFEGSYMKKML</sequence>
<reference evidence="4" key="2">
    <citation type="submission" date="2020-12" db="UniProtKB">
        <authorList>
            <consortium name="WormBaseParasite"/>
        </authorList>
    </citation>
    <scope>IDENTIFICATION</scope>
</reference>
<protein>
    <submittedName>
        <fullName evidence="2 4">Uncharacterized protein</fullName>
    </submittedName>
</protein>
<keyword evidence="1" id="KW-0732">Signal</keyword>
<dbReference type="Proteomes" id="UP000035682">
    <property type="component" value="Unplaced"/>
</dbReference>
<feature type="chain" id="PRO_5015031433" evidence="1">
    <location>
        <begin position="20"/>
        <end position="224"/>
    </location>
</feature>
<organism evidence="2">
    <name type="scientific">Strongyloides ratti</name>
    <name type="common">Parasitic roundworm</name>
    <dbReference type="NCBI Taxonomy" id="34506"/>
    <lineage>
        <taxon>Eukaryota</taxon>
        <taxon>Metazoa</taxon>
        <taxon>Ecdysozoa</taxon>
        <taxon>Nematoda</taxon>
        <taxon>Chromadorea</taxon>
        <taxon>Rhabditida</taxon>
        <taxon>Tylenchina</taxon>
        <taxon>Panagrolaimomorpha</taxon>
        <taxon>Strongyloidoidea</taxon>
        <taxon>Strongyloididae</taxon>
        <taxon>Strongyloides</taxon>
    </lineage>
</organism>
<dbReference type="CTD" id="36382915"/>